<protein>
    <recommendedName>
        <fullName evidence="3">Glycosyl transferase CAP10 domain-containing protein</fullName>
    </recommendedName>
</protein>
<dbReference type="EMBL" id="JBGBPQ010000001">
    <property type="protein sequence ID" value="KAL1530066.1"/>
    <property type="molecule type" value="Genomic_DNA"/>
</dbReference>
<keyword evidence="2" id="KW-1185">Reference proteome</keyword>
<reference evidence="1 2" key="1">
    <citation type="journal article" date="2024" name="Science">
        <title>Giant polyketide synthase enzymes in the biosynthesis of giant marine polyether toxins.</title>
        <authorList>
            <person name="Fallon T.R."/>
            <person name="Shende V.V."/>
            <person name="Wierzbicki I.H."/>
            <person name="Pendleton A.L."/>
            <person name="Watervoot N.F."/>
            <person name="Auber R.P."/>
            <person name="Gonzalez D.J."/>
            <person name="Wisecaver J.H."/>
            <person name="Moore B.S."/>
        </authorList>
    </citation>
    <scope>NUCLEOTIDE SEQUENCE [LARGE SCALE GENOMIC DNA]</scope>
    <source>
        <strain evidence="1 2">12B1</strain>
    </source>
</reference>
<accession>A0AB34KAP9</accession>
<evidence type="ECO:0000313" key="1">
    <source>
        <dbReference type="EMBL" id="KAL1530066.1"/>
    </source>
</evidence>
<comment type="caution">
    <text evidence="1">The sequence shown here is derived from an EMBL/GenBank/DDBJ whole genome shotgun (WGS) entry which is preliminary data.</text>
</comment>
<gene>
    <name evidence="1" type="ORF">AB1Y20_000988</name>
</gene>
<proteinExistence type="predicted"/>
<evidence type="ECO:0008006" key="3">
    <source>
        <dbReference type="Google" id="ProtNLM"/>
    </source>
</evidence>
<name>A0AB34KAP9_PRYPA</name>
<dbReference type="AlphaFoldDB" id="A0AB34KAP9"/>
<organism evidence="1 2">
    <name type="scientific">Prymnesium parvum</name>
    <name type="common">Toxic golden alga</name>
    <dbReference type="NCBI Taxonomy" id="97485"/>
    <lineage>
        <taxon>Eukaryota</taxon>
        <taxon>Haptista</taxon>
        <taxon>Haptophyta</taxon>
        <taxon>Prymnesiophyceae</taxon>
        <taxon>Prymnesiales</taxon>
        <taxon>Prymnesiaceae</taxon>
        <taxon>Prymnesium</taxon>
    </lineage>
</organism>
<sequence length="201" mass="23521">MEWAPRGSCAQDIAEFAHARDTRHWTAYTGPIDWGTWTSRVRGCSLPLQGQWTTPPDRATRQSKPKLHIQRCTSGLNGGVDGEWVNSTFWVPSGCNASKPFTDFDHRDVVQCLTRRVLLFEGDSVVRQLFMRAIWYFRQLPIIIEHYSHRDMVYSIHEDSDSLHVLEPSQCMEATHRYRAMEARRLCLRRRRETSTRKQQK</sequence>
<dbReference type="Proteomes" id="UP001515480">
    <property type="component" value="Unassembled WGS sequence"/>
</dbReference>
<evidence type="ECO:0000313" key="2">
    <source>
        <dbReference type="Proteomes" id="UP001515480"/>
    </source>
</evidence>